<dbReference type="SMART" id="SM00419">
    <property type="entry name" value="HTH_CRP"/>
    <property type="match status" value="1"/>
</dbReference>
<feature type="domain" description="Cyclic nucleotide-binding" evidence="4">
    <location>
        <begin position="1"/>
        <end position="120"/>
    </location>
</feature>
<dbReference type="EMBL" id="FMWL01000007">
    <property type="protein sequence ID" value="SCZ79437.1"/>
    <property type="molecule type" value="Genomic_DNA"/>
</dbReference>
<dbReference type="AlphaFoldDB" id="A0A1G5RZV3"/>
<dbReference type="SUPFAM" id="SSF51206">
    <property type="entry name" value="cAMP-binding domain-like"/>
    <property type="match status" value="1"/>
</dbReference>
<keyword evidence="3" id="KW-0804">Transcription</keyword>
<evidence type="ECO:0000259" key="5">
    <source>
        <dbReference type="PROSITE" id="PS51063"/>
    </source>
</evidence>
<dbReference type="InterPro" id="IPR036390">
    <property type="entry name" value="WH_DNA-bd_sf"/>
</dbReference>
<dbReference type="InterPro" id="IPR014710">
    <property type="entry name" value="RmlC-like_jellyroll"/>
</dbReference>
<dbReference type="Pfam" id="PF00027">
    <property type="entry name" value="cNMP_binding"/>
    <property type="match status" value="1"/>
</dbReference>
<evidence type="ECO:0000256" key="2">
    <source>
        <dbReference type="ARBA" id="ARBA00023125"/>
    </source>
</evidence>
<dbReference type="PRINTS" id="PR00034">
    <property type="entry name" value="HTHCRP"/>
</dbReference>
<feature type="domain" description="HTH crp-type" evidence="5">
    <location>
        <begin position="134"/>
        <end position="209"/>
    </location>
</feature>
<proteinExistence type="predicted"/>
<evidence type="ECO:0000259" key="4">
    <source>
        <dbReference type="PROSITE" id="PS50042"/>
    </source>
</evidence>
<dbReference type="OrthoDB" id="9798104at2"/>
<dbReference type="Proteomes" id="UP000199208">
    <property type="component" value="Unassembled WGS sequence"/>
</dbReference>
<evidence type="ECO:0000313" key="6">
    <source>
        <dbReference type="EMBL" id="SCZ79437.1"/>
    </source>
</evidence>
<name>A0A1G5RZV3_9FIRM</name>
<reference evidence="6 7" key="1">
    <citation type="submission" date="2016-10" db="EMBL/GenBank/DDBJ databases">
        <authorList>
            <person name="de Groot N.N."/>
        </authorList>
    </citation>
    <scope>NUCLEOTIDE SEQUENCE [LARGE SCALE GENOMIC DNA]</scope>
    <source>
        <strain evidence="6 7">DSM 2784</strain>
    </source>
</reference>
<dbReference type="PROSITE" id="PS50042">
    <property type="entry name" value="CNMP_BINDING_3"/>
    <property type="match status" value="1"/>
</dbReference>
<dbReference type="PANTHER" id="PTHR24567">
    <property type="entry name" value="CRP FAMILY TRANSCRIPTIONAL REGULATORY PROTEIN"/>
    <property type="match status" value="1"/>
</dbReference>
<dbReference type="CDD" id="cd00038">
    <property type="entry name" value="CAP_ED"/>
    <property type="match status" value="1"/>
</dbReference>
<dbReference type="SMART" id="SM00100">
    <property type="entry name" value="cNMP"/>
    <property type="match status" value="1"/>
</dbReference>
<keyword evidence="2" id="KW-0238">DNA-binding</keyword>
<dbReference type="SUPFAM" id="SSF46785">
    <property type="entry name" value="Winged helix' DNA-binding domain"/>
    <property type="match status" value="1"/>
</dbReference>
<protein>
    <submittedName>
        <fullName evidence="6">CRP/FNR family transcriptional regulator, anaerobic regulatory protein</fullName>
    </submittedName>
</protein>
<dbReference type="GO" id="GO:0005829">
    <property type="term" value="C:cytosol"/>
    <property type="evidence" value="ECO:0007669"/>
    <property type="project" value="TreeGrafter"/>
</dbReference>
<dbReference type="InterPro" id="IPR050397">
    <property type="entry name" value="Env_Response_Regulators"/>
</dbReference>
<dbReference type="Gene3D" id="2.60.120.10">
    <property type="entry name" value="Jelly Rolls"/>
    <property type="match status" value="1"/>
</dbReference>
<evidence type="ECO:0000256" key="3">
    <source>
        <dbReference type="ARBA" id="ARBA00023163"/>
    </source>
</evidence>
<dbReference type="InterPro" id="IPR018490">
    <property type="entry name" value="cNMP-bd_dom_sf"/>
</dbReference>
<gene>
    <name evidence="6" type="ORF">SAMN03080599_01753</name>
</gene>
<dbReference type="GO" id="GO:0003677">
    <property type="term" value="F:DNA binding"/>
    <property type="evidence" value="ECO:0007669"/>
    <property type="project" value="UniProtKB-KW"/>
</dbReference>
<dbReference type="RefSeq" id="WP_092590591.1">
    <property type="nucleotide sequence ID" value="NZ_FMWL01000007.1"/>
</dbReference>
<dbReference type="Gene3D" id="1.10.10.10">
    <property type="entry name" value="Winged helix-like DNA-binding domain superfamily/Winged helix DNA-binding domain"/>
    <property type="match status" value="1"/>
</dbReference>
<keyword evidence="7" id="KW-1185">Reference proteome</keyword>
<accession>A0A1G5RZV3</accession>
<evidence type="ECO:0000313" key="7">
    <source>
        <dbReference type="Proteomes" id="UP000199208"/>
    </source>
</evidence>
<dbReference type="Pfam" id="PF13545">
    <property type="entry name" value="HTH_Crp_2"/>
    <property type="match status" value="1"/>
</dbReference>
<dbReference type="InterPro" id="IPR012318">
    <property type="entry name" value="HTH_CRP"/>
</dbReference>
<dbReference type="GO" id="GO:0003700">
    <property type="term" value="F:DNA-binding transcription factor activity"/>
    <property type="evidence" value="ECO:0007669"/>
    <property type="project" value="TreeGrafter"/>
</dbReference>
<dbReference type="PANTHER" id="PTHR24567:SF28">
    <property type="entry name" value="LISTERIOLYSIN REGULATORY PROTEIN"/>
    <property type="match status" value="1"/>
</dbReference>
<dbReference type="PROSITE" id="PS51063">
    <property type="entry name" value="HTH_CRP_2"/>
    <property type="match status" value="1"/>
</dbReference>
<organism evidence="6 7">
    <name type="scientific">Acidaminobacter hydrogenoformans DSM 2784</name>
    <dbReference type="NCBI Taxonomy" id="1120920"/>
    <lineage>
        <taxon>Bacteria</taxon>
        <taxon>Bacillati</taxon>
        <taxon>Bacillota</taxon>
        <taxon>Clostridia</taxon>
        <taxon>Peptostreptococcales</taxon>
        <taxon>Acidaminobacteraceae</taxon>
        <taxon>Acidaminobacter</taxon>
    </lineage>
</organism>
<evidence type="ECO:0000256" key="1">
    <source>
        <dbReference type="ARBA" id="ARBA00023015"/>
    </source>
</evidence>
<dbReference type="InterPro" id="IPR036388">
    <property type="entry name" value="WH-like_DNA-bd_sf"/>
</dbReference>
<sequence length="215" mass="23746">MSGLDDSEIEKISEGVSSHTYKKGEVIFQQGERASKLYIVCSGKIKIFKNLVEGKEQILYILSEGDFIGAFNLLKADRFDFSAVALEATQISTLDKSAFDQVMISNPEITLKIFEKAYERIIKAESLVERLSSSTPDAKVVGLLVDLTSDFGKPAKGGGIMLELTINREEMGSYAGIARETMSRKLQLFDEMGLIKLVGAKKILIHDLARLKAMV</sequence>
<dbReference type="STRING" id="1120920.SAMN03080599_01753"/>
<dbReference type="InterPro" id="IPR000595">
    <property type="entry name" value="cNMP-bd_dom"/>
</dbReference>
<keyword evidence="1" id="KW-0805">Transcription regulation</keyword>